<comment type="caution">
    <text evidence="2">The sequence shown here is derived from an EMBL/GenBank/DDBJ whole genome shotgun (WGS) entry which is preliminary data.</text>
</comment>
<keyword evidence="1" id="KW-0812">Transmembrane</keyword>
<evidence type="ECO:0000313" key="2">
    <source>
        <dbReference type="EMBL" id="RKN48331.1"/>
    </source>
</evidence>
<dbReference type="Proteomes" id="UP000281726">
    <property type="component" value="Unassembled WGS sequence"/>
</dbReference>
<keyword evidence="1" id="KW-0472">Membrane</keyword>
<proteinExistence type="predicted"/>
<organism evidence="2 3">
    <name type="scientific">Micromonospora endolithica</name>
    <dbReference type="NCBI Taxonomy" id="230091"/>
    <lineage>
        <taxon>Bacteria</taxon>
        <taxon>Bacillati</taxon>
        <taxon>Actinomycetota</taxon>
        <taxon>Actinomycetes</taxon>
        <taxon>Micromonosporales</taxon>
        <taxon>Micromonosporaceae</taxon>
        <taxon>Micromonospora</taxon>
    </lineage>
</organism>
<dbReference type="RefSeq" id="WP_120727434.1">
    <property type="nucleotide sequence ID" value="NZ_RBAK01000003.1"/>
</dbReference>
<keyword evidence="3" id="KW-1185">Reference proteome</keyword>
<gene>
    <name evidence="2" type="ORF">D7223_09975</name>
</gene>
<feature type="transmembrane region" description="Helical" evidence="1">
    <location>
        <begin position="18"/>
        <end position="37"/>
    </location>
</feature>
<dbReference type="AlphaFoldDB" id="A0A3A9ZIV2"/>
<feature type="transmembrane region" description="Helical" evidence="1">
    <location>
        <begin position="111"/>
        <end position="131"/>
    </location>
</feature>
<evidence type="ECO:0000313" key="3">
    <source>
        <dbReference type="Proteomes" id="UP000281726"/>
    </source>
</evidence>
<protein>
    <submittedName>
        <fullName evidence="2">Uncharacterized protein</fullName>
    </submittedName>
</protein>
<accession>A0A3A9ZIV2</accession>
<reference evidence="2 3" key="1">
    <citation type="journal article" date="2004" name="Syst. Appl. Microbiol.">
        <title>Cryptoendolithic actinomycetes from antarctic sandstone rock samples: Micromonospora endolithica sp. nov. and two isolates related to Micromonospora coerulea Jensen 1932.</title>
        <authorList>
            <person name="Hirsch P."/>
            <person name="Mevs U."/>
            <person name="Kroppenstedt R.M."/>
            <person name="Schumann P."/>
            <person name="Stackebrandt E."/>
        </authorList>
    </citation>
    <scope>NUCLEOTIDE SEQUENCE [LARGE SCALE GENOMIC DNA]</scope>
    <source>
        <strain evidence="2 3">JCM 12677</strain>
    </source>
</reference>
<name>A0A3A9ZIV2_9ACTN</name>
<dbReference type="EMBL" id="RBAK01000003">
    <property type="protein sequence ID" value="RKN48331.1"/>
    <property type="molecule type" value="Genomic_DNA"/>
</dbReference>
<evidence type="ECO:0000256" key="1">
    <source>
        <dbReference type="SAM" id="Phobius"/>
    </source>
</evidence>
<dbReference type="OrthoDB" id="3393445at2"/>
<sequence>MSSTVHAGADRPPLLRTVLVGQLAMLGATVVVTALWLGRMAAAGVGPGEMTTGAYDPKDMVPYGLSGTNAFTWLYGLLMLLFLAGLAVAPLLAGYSVLLLVRDRAGMTRRIWRLLLAVTVAAAVVTVLRLAPIGTDLTRWWLD</sequence>
<keyword evidence="1" id="KW-1133">Transmembrane helix</keyword>
<feature type="transmembrane region" description="Helical" evidence="1">
    <location>
        <begin position="73"/>
        <end position="99"/>
    </location>
</feature>